<gene>
    <name evidence="3" type="ORF">BgAZ_104120</name>
</gene>
<dbReference type="EMBL" id="JAVEPI010000001">
    <property type="protein sequence ID" value="KAK1444506.1"/>
    <property type="molecule type" value="Genomic_DNA"/>
</dbReference>
<feature type="coiled-coil region" evidence="1">
    <location>
        <begin position="176"/>
        <end position="209"/>
    </location>
</feature>
<dbReference type="Proteomes" id="UP001230268">
    <property type="component" value="Unassembled WGS sequence"/>
</dbReference>
<accession>A0AAD8UT49</accession>
<dbReference type="AlphaFoldDB" id="A0AAD8UT49"/>
<organism evidence="3 4">
    <name type="scientific">Babesia gibsoni</name>
    <dbReference type="NCBI Taxonomy" id="33632"/>
    <lineage>
        <taxon>Eukaryota</taxon>
        <taxon>Sar</taxon>
        <taxon>Alveolata</taxon>
        <taxon>Apicomplexa</taxon>
        <taxon>Aconoidasida</taxon>
        <taxon>Piroplasmida</taxon>
        <taxon>Babesiidae</taxon>
        <taxon>Babesia</taxon>
    </lineage>
</organism>
<evidence type="ECO:0000256" key="2">
    <source>
        <dbReference type="SAM" id="MobiDB-lite"/>
    </source>
</evidence>
<evidence type="ECO:0000313" key="4">
    <source>
        <dbReference type="Proteomes" id="UP001230268"/>
    </source>
</evidence>
<evidence type="ECO:0000256" key="1">
    <source>
        <dbReference type="SAM" id="Coils"/>
    </source>
</evidence>
<name>A0AAD8UT49_BABGI</name>
<feature type="compositionally biased region" description="Low complexity" evidence="2">
    <location>
        <begin position="33"/>
        <end position="48"/>
    </location>
</feature>
<reference evidence="3" key="1">
    <citation type="submission" date="2023-08" db="EMBL/GenBank/DDBJ databases">
        <title>Draft sequence of the Babesia gibsoni genome.</title>
        <authorList>
            <person name="Yamagishi J.Y."/>
            <person name="Xuan X.X."/>
        </authorList>
    </citation>
    <scope>NUCLEOTIDE SEQUENCE</scope>
    <source>
        <strain evidence="3">Azabu</strain>
    </source>
</reference>
<feature type="compositionally biased region" description="Polar residues" evidence="2">
    <location>
        <begin position="218"/>
        <end position="230"/>
    </location>
</feature>
<keyword evidence="4" id="KW-1185">Reference proteome</keyword>
<evidence type="ECO:0000313" key="3">
    <source>
        <dbReference type="EMBL" id="KAK1444506.1"/>
    </source>
</evidence>
<keyword evidence="1" id="KW-0175">Coiled coil</keyword>
<comment type="caution">
    <text evidence="3">The sequence shown here is derived from an EMBL/GenBank/DDBJ whole genome shotgun (WGS) entry which is preliminary data.</text>
</comment>
<sequence>MTETTVSETSPHGLCLTRAYPSENELSGGQIASSTSECSSSTCDTSGSQRRSVKYNNTGSIRSPLHSLKRPAKAKAQQTCATKPRIICPDCDAMRLQLTEAKTQCYDQWISRIKILEDMLKEKQKINDEIQTEYYGQCSLVEHERNINASLKQDNLTQATTILNLRKENYSLSETLQQKDDYIEDLSEEVKKLREREQLNNQLRELDRKTIERLRASLTNSPDESSMHQQQQERRQLKHRRKGFGKITLGRQKVVIIKKNRKIIANKGRNSKRAVVEDKTPSDI</sequence>
<feature type="region of interest" description="Disordered" evidence="2">
    <location>
        <begin position="26"/>
        <end position="65"/>
    </location>
</feature>
<protein>
    <submittedName>
        <fullName evidence="3">Uncharacterized protein</fullName>
    </submittedName>
</protein>
<proteinExistence type="predicted"/>
<feature type="region of interest" description="Disordered" evidence="2">
    <location>
        <begin position="218"/>
        <end position="243"/>
    </location>
</feature>